<dbReference type="PANTHER" id="PTHR33530">
    <property type="entry name" value="OS01G0147100 PROTEIN"/>
    <property type="match status" value="1"/>
</dbReference>
<keyword evidence="1" id="KW-0812">Transmembrane</keyword>
<feature type="transmembrane region" description="Helical" evidence="1">
    <location>
        <begin position="58"/>
        <end position="76"/>
    </location>
</feature>
<organism evidence="2 3">
    <name type="scientific">Leersia perrieri</name>
    <dbReference type="NCBI Taxonomy" id="77586"/>
    <lineage>
        <taxon>Eukaryota</taxon>
        <taxon>Viridiplantae</taxon>
        <taxon>Streptophyta</taxon>
        <taxon>Embryophyta</taxon>
        <taxon>Tracheophyta</taxon>
        <taxon>Spermatophyta</taxon>
        <taxon>Magnoliopsida</taxon>
        <taxon>Liliopsida</taxon>
        <taxon>Poales</taxon>
        <taxon>Poaceae</taxon>
        <taxon>BOP clade</taxon>
        <taxon>Oryzoideae</taxon>
        <taxon>Oryzeae</taxon>
        <taxon>Oryzinae</taxon>
        <taxon>Leersia</taxon>
    </lineage>
</organism>
<reference evidence="2" key="3">
    <citation type="submission" date="2015-04" db="UniProtKB">
        <authorList>
            <consortium name="EnsemblPlants"/>
        </authorList>
    </citation>
    <scope>IDENTIFICATION</scope>
</reference>
<keyword evidence="3" id="KW-1185">Reference proteome</keyword>
<dbReference type="AlphaFoldDB" id="A0A0D9W9N7"/>
<reference evidence="2 3" key="1">
    <citation type="submission" date="2012-08" db="EMBL/GenBank/DDBJ databases">
        <title>Oryza genome evolution.</title>
        <authorList>
            <person name="Wing R.A."/>
        </authorList>
    </citation>
    <scope>NUCLEOTIDE SEQUENCE</scope>
</reference>
<dbReference type="EnsemblPlants" id="LPERR04G21270.1">
    <property type="protein sequence ID" value="LPERR04G21270.1"/>
    <property type="gene ID" value="LPERR04G21270"/>
</dbReference>
<keyword evidence="1" id="KW-0472">Membrane</keyword>
<evidence type="ECO:0000313" key="3">
    <source>
        <dbReference type="Proteomes" id="UP000032180"/>
    </source>
</evidence>
<dbReference type="Pfam" id="PF12442">
    <property type="entry name" value="DUF3681"/>
    <property type="match status" value="1"/>
</dbReference>
<proteinExistence type="predicted"/>
<keyword evidence="1" id="KW-1133">Transmembrane helix</keyword>
<dbReference type="HOGENOM" id="CLU_129564_1_1_1"/>
<reference evidence="3" key="2">
    <citation type="submission" date="2013-12" db="EMBL/GenBank/DDBJ databases">
        <authorList>
            <person name="Yu Y."/>
            <person name="Lee S."/>
            <person name="de Baynast K."/>
            <person name="Wissotski M."/>
            <person name="Liu L."/>
            <person name="Talag J."/>
            <person name="Goicoechea J."/>
            <person name="Angelova A."/>
            <person name="Jetty R."/>
            <person name="Kudrna D."/>
            <person name="Golser W."/>
            <person name="Rivera L."/>
            <person name="Zhang J."/>
            <person name="Wing R."/>
        </authorList>
    </citation>
    <scope>NUCLEOTIDE SEQUENCE</scope>
</reference>
<protein>
    <submittedName>
        <fullName evidence="2">Uncharacterized protein</fullName>
    </submittedName>
</protein>
<evidence type="ECO:0000313" key="2">
    <source>
        <dbReference type="EnsemblPlants" id="LPERR04G21270.1"/>
    </source>
</evidence>
<sequence>MELIAAIIKILSLISEACRNAEKLPAALITGGVVEAVAAIFLAFFKPPGGLFEHHGKAAFYLYYAILVGVAVFGFVQRRGLESGFPATSTAGVPSARRSCFVFFR</sequence>
<dbReference type="Gramene" id="LPERR04G21270.1">
    <property type="protein sequence ID" value="LPERR04G21270.1"/>
    <property type="gene ID" value="LPERR04G21270"/>
</dbReference>
<evidence type="ECO:0000256" key="1">
    <source>
        <dbReference type="SAM" id="Phobius"/>
    </source>
</evidence>
<dbReference type="InterPro" id="IPR022149">
    <property type="entry name" value="DUF3681"/>
</dbReference>
<name>A0A0D9W9N7_9ORYZ</name>
<accession>A0A0D9W9N7</accession>
<dbReference type="Proteomes" id="UP000032180">
    <property type="component" value="Chromosome 4"/>
</dbReference>
<feature type="transmembrane region" description="Helical" evidence="1">
    <location>
        <begin position="27"/>
        <end position="46"/>
    </location>
</feature>
<dbReference type="PANTHER" id="PTHR33530:SF12">
    <property type="entry name" value="MAJOR FACILITATOR SUPERFAMILY (MFS) PROFILE DOMAIN-CONTAINING PROTEIN"/>
    <property type="match status" value="1"/>
</dbReference>